<dbReference type="InterPro" id="IPR000086">
    <property type="entry name" value="NUDIX_hydrolase_dom"/>
</dbReference>
<dbReference type="InterPro" id="IPR051325">
    <property type="entry name" value="Nudix_hydrolase_domain"/>
</dbReference>
<feature type="region of interest" description="Disordered" evidence="4">
    <location>
        <begin position="267"/>
        <end position="287"/>
    </location>
</feature>
<dbReference type="Pfam" id="PF00293">
    <property type="entry name" value="NUDIX"/>
    <property type="match status" value="1"/>
</dbReference>
<evidence type="ECO:0000256" key="1">
    <source>
        <dbReference type="ARBA" id="ARBA00005582"/>
    </source>
</evidence>
<dbReference type="GO" id="GO:0004081">
    <property type="term" value="F:bis(5'-nucleosyl)-tetraphosphatase (asymmetrical) activity"/>
    <property type="evidence" value="ECO:0007669"/>
    <property type="project" value="TreeGrafter"/>
</dbReference>
<dbReference type="Gene3D" id="3.90.79.10">
    <property type="entry name" value="Nucleoside Triphosphate Pyrophosphohydrolase"/>
    <property type="match status" value="1"/>
</dbReference>
<keyword evidence="7" id="KW-1185">Reference proteome</keyword>
<dbReference type="PROSITE" id="PS51462">
    <property type="entry name" value="NUDIX"/>
    <property type="match status" value="1"/>
</dbReference>
<dbReference type="PANTHER" id="PTHR21340">
    <property type="entry name" value="DIADENOSINE 5,5-P1,P4-TETRAPHOSPHATE PYROPHOSPHOHYDROLASE MUTT"/>
    <property type="match status" value="1"/>
</dbReference>
<dbReference type="PROSITE" id="PS00893">
    <property type="entry name" value="NUDIX_BOX"/>
    <property type="match status" value="1"/>
</dbReference>
<evidence type="ECO:0000259" key="5">
    <source>
        <dbReference type="PROSITE" id="PS51462"/>
    </source>
</evidence>
<dbReference type="PANTHER" id="PTHR21340:SF0">
    <property type="entry name" value="BIS(5'-NUCLEOSYL)-TETRAPHOSPHATASE [ASYMMETRICAL]"/>
    <property type="match status" value="1"/>
</dbReference>
<reference evidence="6" key="1">
    <citation type="submission" date="2021-02" db="EMBL/GenBank/DDBJ databases">
        <title>Natrosporangium hydrolyticum gen. nov., sp. nov, a haloalkaliphilic actinobacterium from a soda solonchak soil.</title>
        <authorList>
            <person name="Sorokin D.Y."/>
            <person name="Khijniak T.V."/>
            <person name="Zakharycheva A.P."/>
            <person name="Boueva O.V."/>
            <person name="Ariskina E.V."/>
            <person name="Hahnke R.L."/>
            <person name="Bunk B."/>
            <person name="Sproer C."/>
            <person name="Schumann P."/>
            <person name="Evtushenko L.I."/>
            <person name="Kublanov I.V."/>
        </authorList>
    </citation>
    <scope>NUCLEOTIDE SEQUENCE</scope>
    <source>
        <strain evidence="6">DSM 106523</strain>
    </source>
</reference>
<dbReference type="GO" id="GO:0006754">
    <property type="term" value="P:ATP biosynthetic process"/>
    <property type="evidence" value="ECO:0007669"/>
    <property type="project" value="TreeGrafter"/>
</dbReference>
<dbReference type="InterPro" id="IPR020084">
    <property type="entry name" value="NUDIX_hydrolase_CS"/>
</dbReference>
<evidence type="ECO:0000256" key="3">
    <source>
        <dbReference type="RuleBase" id="RU003476"/>
    </source>
</evidence>
<evidence type="ECO:0000256" key="2">
    <source>
        <dbReference type="ARBA" id="ARBA00022801"/>
    </source>
</evidence>
<dbReference type="Pfam" id="PF00300">
    <property type="entry name" value="His_Phos_1"/>
    <property type="match status" value="1"/>
</dbReference>
<dbReference type="Proteomes" id="UP000662857">
    <property type="component" value="Chromosome"/>
</dbReference>
<dbReference type="CDD" id="cd03673">
    <property type="entry name" value="NUDIX_Ap6A_hydrolase"/>
    <property type="match status" value="1"/>
</dbReference>
<evidence type="ECO:0000313" key="7">
    <source>
        <dbReference type="Proteomes" id="UP000662857"/>
    </source>
</evidence>
<accession>A0A895Y798</accession>
<organism evidence="6 7">
    <name type="scientific">Natronosporangium hydrolyticum</name>
    <dbReference type="NCBI Taxonomy" id="2811111"/>
    <lineage>
        <taxon>Bacteria</taxon>
        <taxon>Bacillati</taxon>
        <taxon>Actinomycetota</taxon>
        <taxon>Actinomycetes</taxon>
        <taxon>Micromonosporales</taxon>
        <taxon>Micromonosporaceae</taxon>
        <taxon>Natronosporangium</taxon>
    </lineage>
</organism>
<evidence type="ECO:0000256" key="4">
    <source>
        <dbReference type="SAM" id="MobiDB-lite"/>
    </source>
</evidence>
<dbReference type="InterPro" id="IPR029033">
    <property type="entry name" value="His_PPase_superfam"/>
</dbReference>
<dbReference type="SUPFAM" id="SSF55811">
    <property type="entry name" value="Nudix"/>
    <property type="match status" value="1"/>
</dbReference>
<dbReference type="SUPFAM" id="SSF53254">
    <property type="entry name" value="Phosphoglycerate mutase-like"/>
    <property type="match status" value="1"/>
</dbReference>
<dbReference type="InterPro" id="IPR015797">
    <property type="entry name" value="NUDIX_hydrolase-like_dom_sf"/>
</dbReference>
<proteinExistence type="inferred from homology"/>
<dbReference type="Gene3D" id="3.40.50.1240">
    <property type="entry name" value="Phosphoglycerate mutase-like"/>
    <property type="match status" value="1"/>
</dbReference>
<feature type="compositionally biased region" description="Low complexity" evidence="4">
    <location>
        <begin position="267"/>
        <end position="276"/>
    </location>
</feature>
<dbReference type="GO" id="GO:0006167">
    <property type="term" value="P:AMP biosynthetic process"/>
    <property type="evidence" value="ECO:0007669"/>
    <property type="project" value="TreeGrafter"/>
</dbReference>
<dbReference type="InterPro" id="IPR020476">
    <property type="entry name" value="Nudix_hydrolase"/>
</dbReference>
<evidence type="ECO:0000313" key="6">
    <source>
        <dbReference type="EMBL" id="QSB13597.1"/>
    </source>
</evidence>
<dbReference type="InterPro" id="IPR013078">
    <property type="entry name" value="His_Pase_superF_clade-1"/>
</dbReference>
<dbReference type="RefSeq" id="WP_239675694.1">
    <property type="nucleotide sequence ID" value="NZ_CP070499.1"/>
</dbReference>
<feature type="domain" description="Nudix hydrolase" evidence="5">
    <location>
        <begin position="3"/>
        <end position="134"/>
    </location>
</feature>
<sequence>MAGLIRAAGGVVWRPGGPDRDEPLVCLVHRPRYDDWSLPKGKLHPGEHPLAAAVREVAEETGVRAVPRAALPPVRYLADGAPKQVDYWVMAAAAAAPTARQGSEVDEVAWLPTAAAVARVSHPLDAALLRRWAATPRITGLVALVRHADAGDRAGWPAGTDALRPLTARGIGDAARLGKLLALCAPTRLVSASPRRCRQTLAPLGSELALPLSVAAVFDETTGDPVAAGRQLVELATTEVTTVVCSQGAVIPPVLAWLTKTAAAQGQQLGPPAADGQTHETGRRSGFATAKGDGWLLPFSGPFPVGIAPLRLTDGAPPG</sequence>
<gene>
    <name evidence="6" type="ORF">JQS43_18705</name>
</gene>
<name>A0A895Y798_9ACTN</name>
<dbReference type="EMBL" id="CP070499">
    <property type="protein sequence ID" value="QSB13597.1"/>
    <property type="molecule type" value="Genomic_DNA"/>
</dbReference>
<dbReference type="KEGG" id="nhy:JQS43_18705"/>
<dbReference type="SMART" id="SM00855">
    <property type="entry name" value="PGAM"/>
    <property type="match status" value="1"/>
</dbReference>
<keyword evidence="2 3" id="KW-0378">Hydrolase</keyword>
<protein>
    <submittedName>
        <fullName evidence="6">NUDIX hydrolase</fullName>
    </submittedName>
</protein>
<dbReference type="AlphaFoldDB" id="A0A895Y798"/>
<dbReference type="CDD" id="cd07067">
    <property type="entry name" value="HP_PGM_like"/>
    <property type="match status" value="1"/>
</dbReference>
<comment type="similarity">
    <text evidence="1 3">Belongs to the Nudix hydrolase family.</text>
</comment>
<dbReference type="PRINTS" id="PR00502">
    <property type="entry name" value="NUDIXFAMILY"/>
</dbReference>